<evidence type="ECO:0000313" key="8">
    <source>
        <dbReference type="EMBL" id="KAF2883082.1"/>
    </source>
</evidence>
<keyword evidence="9" id="KW-1185">Reference proteome</keyword>
<name>A0A8K0CD38_IGNLU</name>
<feature type="domain" description="AGC-kinase C-terminal" evidence="7">
    <location>
        <begin position="170"/>
        <end position="217"/>
    </location>
</feature>
<protein>
    <recommendedName>
        <fullName evidence="7">AGC-kinase C-terminal domain-containing protein</fullName>
    </recommendedName>
</protein>
<dbReference type="InterPro" id="IPR000961">
    <property type="entry name" value="AGC-kinase_C"/>
</dbReference>
<evidence type="ECO:0000256" key="2">
    <source>
        <dbReference type="ARBA" id="ARBA00022679"/>
    </source>
</evidence>
<dbReference type="PROSITE" id="PS51285">
    <property type="entry name" value="AGC_KINASE_CTER"/>
    <property type="match status" value="1"/>
</dbReference>
<feature type="region of interest" description="Disordered" evidence="6">
    <location>
        <begin position="110"/>
        <end position="130"/>
    </location>
</feature>
<proteinExistence type="predicted"/>
<evidence type="ECO:0000256" key="4">
    <source>
        <dbReference type="ARBA" id="ARBA00022777"/>
    </source>
</evidence>
<evidence type="ECO:0000256" key="3">
    <source>
        <dbReference type="ARBA" id="ARBA00022741"/>
    </source>
</evidence>
<dbReference type="GO" id="GO:0004674">
    <property type="term" value="F:protein serine/threonine kinase activity"/>
    <property type="evidence" value="ECO:0007669"/>
    <property type="project" value="UniProtKB-KW"/>
</dbReference>
<evidence type="ECO:0000259" key="7">
    <source>
        <dbReference type="PROSITE" id="PS51285"/>
    </source>
</evidence>
<dbReference type="Proteomes" id="UP000801492">
    <property type="component" value="Unassembled WGS sequence"/>
</dbReference>
<keyword evidence="2" id="KW-0808">Transferase</keyword>
<reference evidence="8" key="1">
    <citation type="submission" date="2019-08" db="EMBL/GenBank/DDBJ databases">
        <title>The genome of the North American firefly Photinus pyralis.</title>
        <authorList>
            <consortium name="Photinus pyralis genome working group"/>
            <person name="Fallon T.R."/>
            <person name="Sander Lower S.E."/>
            <person name="Weng J.-K."/>
        </authorList>
    </citation>
    <scope>NUCLEOTIDE SEQUENCE</scope>
    <source>
        <strain evidence="8">TRF0915ILg1</strain>
        <tissue evidence="8">Whole body</tissue>
    </source>
</reference>
<sequence length="217" mass="24814">MSGKLASCQSEISSYSIDFMSELVNIQELQYSVECQDVTVTEEQDYLEESYDDDTQDYQEFHKLHLQDGLRKRTRNEGGKINLSETEVSNCSKLLESIYISSSPCIEPKDGLINSESKEDKTNKNNSKSDKYNNAESGWEIISDTEISTLECKYNNIDDPWILVNPSYAEQINWGTLNEEIEMPPVVPIYEVALGDEEDVMKFCCLGCMKMENLTKF</sequence>
<dbReference type="AlphaFoldDB" id="A0A8K0CD38"/>
<keyword evidence="3" id="KW-0547">Nucleotide-binding</keyword>
<organism evidence="8 9">
    <name type="scientific">Ignelater luminosus</name>
    <name type="common">Cucubano</name>
    <name type="synonym">Pyrophorus luminosus</name>
    <dbReference type="NCBI Taxonomy" id="2038154"/>
    <lineage>
        <taxon>Eukaryota</taxon>
        <taxon>Metazoa</taxon>
        <taxon>Ecdysozoa</taxon>
        <taxon>Arthropoda</taxon>
        <taxon>Hexapoda</taxon>
        <taxon>Insecta</taxon>
        <taxon>Pterygota</taxon>
        <taxon>Neoptera</taxon>
        <taxon>Endopterygota</taxon>
        <taxon>Coleoptera</taxon>
        <taxon>Polyphaga</taxon>
        <taxon>Elateriformia</taxon>
        <taxon>Elateroidea</taxon>
        <taxon>Elateridae</taxon>
        <taxon>Agrypninae</taxon>
        <taxon>Pyrophorini</taxon>
        <taxon>Ignelater</taxon>
    </lineage>
</organism>
<accession>A0A8K0CD38</accession>
<keyword evidence="4" id="KW-0418">Kinase</keyword>
<evidence type="ECO:0000256" key="6">
    <source>
        <dbReference type="SAM" id="MobiDB-lite"/>
    </source>
</evidence>
<keyword evidence="1" id="KW-0723">Serine/threonine-protein kinase</keyword>
<evidence type="ECO:0000256" key="1">
    <source>
        <dbReference type="ARBA" id="ARBA00022527"/>
    </source>
</evidence>
<gene>
    <name evidence="8" type="ORF">ILUMI_23095</name>
</gene>
<dbReference type="OrthoDB" id="10557004at2759"/>
<dbReference type="GO" id="GO:0005524">
    <property type="term" value="F:ATP binding"/>
    <property type="evidence" value="ECO:0007669"/>
    <property type="project" value="UniProtKB-KW"/>
</dbReference>
<comment type="caution">
    <text evidence="8">The sequence shown here is derived from an EMBL/GenBank/DDBJ whole genome shotgun (WGS) entry which is preliminary data.</text>
</comment>
<feature type="compositionally biased region" description="Basic and acidic residues" evidence="6">
    <location>
        <begin position="116"/>
        <end position="130"/>
    </location>
</feature>
<evidence type="ECO:0000313" key="9">
    <source>
        <dbReference type="Proteomes" id="UP000801492"/>
    </source>
</evidence>
<dbReference type="EMBL" id="VTPC01090562">
    <property type="protein sequence ID" value="KAF2883082.1"/>
    <property type="molecule type" value="Genomic_DNA"/>
</dbReference>
<keyword evidence="5" id="KW-0067">ATP-binding</keyword>
<evidence type="ECO:0000256" key="5">
    <source>
        <dbReference type="ARBA" id="ARBA00022840"/>
    </source>
</evidence>